<evidence type="ECO:0000256" key="1">
    <source>
        <dbReference type="ARBA" id="ARBA00010139"/>
    </source>
</evidence>
<dbReference type="PANTHER" id="PTHR42877:SF4">
    <property type="entry name" value="FAD_NAD(P)-BINDING DOMAIN-CONTAINING PROTEIN-RELATED"/>
    <property type="match status" value="1"/>
</dbReference>
<keyword evidence="2" id="KW-0285">Flavoprotein</keyword>
<dbReference type="InterPro" id="IPR036188">
    <property type="entry name" value="FAD/NAD-bd_sf"/>
</dbReference>
<gene>
    <name evidence="5" type="ORF">D9758_008575</name>
</gene>
<evidence type="ECO:0000256" key="4">
    <source>
        <dbReference type="ARBA" id="ARBA00023002"/>
    </source>
</evidence>
<name>A0A8H5G5M7_9AGAR</name>
<sequence length="632" mass="72107">MDKDEAALFPVIPNGKYKVEGDVPSPRDVHYDIRTVGLDSYHQYLSLRTTLRVPHISYFFSYSQLKMSTEKGRSDTPRIVVIGAGIGGISLGIALRRRFPGFENFTIYEKGSGVGGTWRDNTYPGCSSDVPIHFFSASTDLYPDWDYTHGFQPQIKAYWENLHRKYDLYPHTKFNTLVVSAEWDPAKQAYDIVLKDMVTREETTTTAEILISALGVLEITKIPDFKGIETFKGEMFHSGAWDHTVDLRNKRVGVVGNGASATQFVPVISGEPSTEVVNFVRTPNWFLPPARAPYSWYHKMLFKYVPFWMRINRLKLFLGTDFFYALVFGSPFLRKQSTTLARKYIEMTAPKELLDKLVPTYTLGCKRVIFDTNYLACLHRPNVDITFDGIDSIYEGGIVTKKGEKIPFDVLIFATGFATDDFPLHVRGTKETVREYYEHEGGPKAYLGTSVPGFPNLFLISGPNTVTGHTSVIYTEEVQINYMLQLIEPILRKQISSVDVITSATDAYNEKIHARLEKSVFVDCVSWYRKDRDGKVSSIFPGASTLFWWWLRKVNWDHYTVDSGSKGRWERQLRRRRVRNTLLTSALVAGLVVLGRSETTRALVYEYMSESLGYFKDFYVSGLDTLKGFLRV</sequence>
<dbReference type="InterPro" id="IPR051209">
    <property type="entry name" value="FAD-bind_Monooxygenase_sf"/>
</dbReference>
<dbReference type="PANTHER" id="PTHR42877">
    <property type="entry name" value="L-ORNITHINE N(5)-MONOOXYGENASE-RELATED"/>
    <property type="match status" value="1"/>
</dbReference>
<reference evidence="5 6" key="1">
    <citation type="journal article" date="2020" name="ISME J.">
        <title>Uncovering the hidden diversity of litter-decomposition mechanisms in mushroom-forming fungi.</title>
        <authorList>
            <person name="Floudas D."/>
            <person name="Bentzer J."/>
            <person name="Ahren D."/>
            <person name="Johansson T."/>
            <person name="Persson P."/>
            <person name="Tunlid A."/>
        </authorList>
    </citation>
    <scope>NUCLEOTIDE SEQUENCE [LARGE SCALE GENOMIC DNA]</scope>
    <source>
        <strain evidence="5 6">CBS 291.85</strain>
    </source>
</reference>
<dbReference type="Pfam" id="PF00743">
    <property type="entry name" value="FMO-like"/>
    <property type="match status" value="1"/>
</dbReference>
<keyword evidence="6" id="KW-1185">Reference proteome</keyword>
<dbReference type="GO" id="GO:0004499">
    <property type="term" value="F:N,N-dimethylaniline monooxygenase activity"/>
    <property type="evidence" value="ECO:0007669"/>
    <property type="project" value="InterPro"/>
</dbReference>
<evidence type="ECO:0000313" key="5">
    <source>
        <dbReference type="EMBL" id="KAF5358773.1"/>
    </source>
</evidence>
<proteinExistence type="inferred from homology"/>
<evidence type="ECO:0000313" key="6">
    <source>
        <dbReference type="Proteomes" id="UP000559256"/>
    </source>
</evidence>
<accession>A0A8H5G5M7</accession>
<comment type="similarity">
    <text evidence="1">Belongs to the FAD-binding monooxygenase family.</text>
</comment>
<dbReference type="SUPFAM" id="SSF51905">
    <property type="entry name" value="FAD/NAD(P)-binding domain"/>
    <property type="match status" value="1"/>
</dbReference>
<dbReference type="InterPro" id="IPR020946">
    <property type="entry name" value="Flavin_mOase-like"/>
</dbReference>
<dbReference type="OrthoDB" id="74360at2759"/>
<dbReference type="Proteomes" id="UP000559256">
    <property type="component" value="Unassembled WGS sequence"/>
</dbReference>
<organism evidence="5 6">
    <name type="scientific">Tetrapyrgos nigripes</name>
    <dbReference type="NCBI Taxonomy" id="182062"/>
    <lineage>
        <taxon>Eukaryota</taxon>
        <taxon>Fungi</taxon>
        <taxon>Dikarya</taxon>
        <taxon>Basidiomycota</taxon>
        <taxon>Agaricomycotina</taxon>
        <taxon>Agaricomycetes</taxon>
        <taxon>Agaricomycetidae</taxon>
        <taxon>Agaricales</taxon>
        <taxon>Marasmiineae</taxon>
        <taxon>Marasmiaceae</taxon>
        <taxon>Tetrapyrgos</taxon>
    </lineage>
</organism>
<dbReference type="Gene3D" id="3.50.50.60">
    <property type="entry name" value="FAD/NAD(P)-binding domain"/>
    <property type="match status" value="2"/>
</dbReference>
<dbReference type="GO" id="GO:0050660">
    <property type="term" value="F:flavin adenine dinucleotide binding"/>
    <property type="evidence" value="ECO:0007669"/>
    <property type="project" value="InterPro"/>
</dbReference>
<keyword evidence="4" id="KW-0560">Oxidoreductase</keyword>
<dbReference type="GO" id="GO:0050661">
    <property type="term" value="F:NADP binding"/>
    <property type="evidence" value="ECO:0007669"/>
    <property type="project" value="InterPro"/>
</dbReference>
<dbReference type="EMBL" id="JAACJM010000048">
    <property type="protein sequence ID" value="KAF5358773.1"/>
    <property type="molecule type" value="Genomic_DNA"/>
</dbReference>
<keyword evidence="3" id="KW-0274">FAD</keyword>
<protein>
    <recommendedName>
        <fullName evidence="7">Flavin-containing monooxygenase</fullName>
    </recommendedName>
</protein>
<evidence type="ECO:0000256" key="2">
    <source>
        <dbReference type="ARBA" id="ARBA00022630"/>
    </source>
</evidence>
<comment type="caution">
    <text evidence="5">The sequence shown here is derived from an EMBL/GenBank/DDBJ whole genome shotgun (WGS) entry which is preliminary data.</text>
</comment>
<evidence type="ECO:0008006" key="7">
    <source>
        <dbReference type="Google" id="ProtNLM"/>
    </source>
</evidence>
<dbReference type="AlphaFoldDB" id="A0A8H5G5M7"/>
<evidence type="ECO:0000256" key="3">
    <source>
        <dbReference type="ARBA" id="ARBA00022827"/>
    </source>
</evidence>